<keyword evidence="3" id="KW-1185">Reference proteome</keyword>
<gene>
    <name evidence="2" type="ORF">E1288_29760</name>
</gene>
<evidence type="ECO:0000256" key="1">
    <source>
        <dbReference type="SAM" id="MobiDB-lite"/>
    </source>
</evidence>
<reference evidence="2 3" key="1">
    <citation type="submission" date="2019-03" db="EMBL/GenBank/DDBJ databases">
        <title>Draft genome sequences of novel Actinobacteria.</title>
        <authorList>
            <person name="Sahin N."/>
            <person name="Ay H."/>
            <person name="Saygin H."/>
        </authorList>
    </citation>
    <scope>NUCLEOTIDE SEQUENCE [LARGE SCALE GENOMIC DNA]</scope>
    <source>
        <strain evidence="2 3">7K502</strain>
    </source>
</reference>
<feature type="region of interest" description="Disordered" evidence="1">
    <location>
        <begin position="80"/>
        <end position="144"/>
    </location>
</feature>
<dbReference type="OrthoDB" id="3675048at2"/>
<accession>A0A4R4YDV3</accession>
<proteinExistence type="predicted"/>
<evidence type="ECO:0000313" key="2">
    <source>
        <dbReference type="EMBL" id="TDD42280.1"/>
    </source>
</evidence>
<protein>
    <submittedName>
        <fullName evidence="2">Uncharacterized protein</fullName>
    </submittedName>
</protein>
<dbReference type="Proteomes" id="UP000294947">
    <property type="component" value="Unassembled WGS sequence"/>
</dbReference>
<feature type="compositionally biased region" description="Basic and acidic residues" evidence="1">
    <location>
        <begin position="80"/>
        <end position="93"/>
    </location>
</feature>
<name>A0A4R4YDV3_9PSEU</name>
<sequence length="265" mass="29225">MAEELKGLDYYLASDAWKDTKVADWSKIDAFVDHGWLTDQDRKYLHAYGSMVALNPDSSGGFSETDAAWKKYLDVSDKHENDPIFNDETKAEDIPPPDWDDGPQDGKDYHKDGPSDIPGTEKTPVGDVPKVPGDGGDKKKGGDGVISVNTKALAVFADNVEALRVMIGKSKKKTDEVNVLPGGFNVAFKLRDKIMGTGEKDPGLKSNVRNYMDGLDIALANVRDEVRKLIVDYDSTEELNKLTTDKLNKVMRDSFGFIDSSSRSK</sequence>
<dbReference type="EMBL" id="SMKW01000049">
    <property type="protein sequence ID" value="TDD42280.1"/>
    <property type="molecule type" value="Genomic_DNA"/>
</dbReference>
<dbReference type="RefSeq" id="WP_132490883.1">
    <property type="nucleotide sequence ID" value="NZ_SMKW01000049.1"/>
</dbReference>
<feature type="compositionally biased region" description="Basic and acidic residues" evidence="1">
    <location>
        <begin position="104"/>
        <end position="114"/>
    </location>
</feature>
<comment type="caution">
    <text evidence="2">The sequence shown here is derived from an EMBL/GenBank/DDBJ whole genome shotgun (WGS) entry which is preliminary data.</text>
</comment>
<dbReference type="AlphaFoldDB" id="A0A4R4YDV3"/>
<organism evidence="2 3">
    <name type="scientific">Saccharopolyspora elongata</name>
    <dbReference type="NCBI Taxonomy" id="2530387"/>
    <lineage>
        <taxon>Bacteria</taxon>
        <taxon>Bacillati</taxon>
        <taxon>Actinomycetota</taxon>
        <taxon>Actinomycetes</taxon>
        <taxon>Pseudonocardiales</taxon>
        <taxon>Pseudonocardiaceae</taxon>
        <taxon>Saccharopolyspora</taxon>
    </lineage>
</organism>
<evidence type="ECO:0000313" key="3">
    <source>
        <dbReference type="Proteomes" id="UP000294947"/>
    </source>
</evidence>